<gene>
    <name evidence="2" type="ORF">D7Y13_06375</name>
</gene>
<keyword evidence="3" id="KW-1185">Reference proteome</keyword>
<organism evidence="2 3">
    <name type="scientific">Corallococcus praedator</name>
    <dbReference type="NCBI Taxonomy" id="2316724"/>
    <lineage>
        <taxon>Bacteria</taxon>
        <taxon>Pseudomonadati</taxon>
        <taxon>Myxococcota</taxon>
        <taxon>Myxococcia</taxon>
        <taxon>Myxococcales</taxon>
        <taxon>Cystobacterineae</taxon>
        <taxon>Myxococcaceae</taxon>
        <taxon>Corallococcus</taxon>
    </lineage>
</organism>
<keyword evidence="1" id="KW-1133">Transmembrane helix</keyword>
<evidence type="ECO:0008006" key="4">
    <source>
        <dbReference type="Google" id="ProtNLM"/>
    </source>
</evidence>
<protein>
    <recommendedName>
        <fullName evidence="4">RDD domain-containing protein</fullName>
    </recommendedName>
</protein>
<keyword evidence="1" id="KW-0812">Transmembrane</keyword>
<proteinExistence type="predicted"/>
<reference evidence="2 3" key="1">
    <citation type="submission" date="2018-09" db="EMBL/GenBank/DDBJ databases">
        <authorList>
            <person name="Livingstone P.G."/>
            <person name="Whitworth D.E."/>
        </authorList>
    </citation>
    <scope>NUCLEOTIDE SEQUENCE [LARGE SCALE GENOMIC DNA]</scope>
    <source>
        <strain evidence="2 3">CA031B</strain>
    </source>
</reference>
<sequence>MQFTLSHPPPLAEQILHIMLLALLLVGIPLVLWLRRGPRDGRDVLGFAPASPPSSFQGFQERLGWVCTRLLCLGAVLLGVLFVGDVWRISSKAFGPSGLSSLEGSDAFFALTLLITPWVVIPLVRWLERSPRLGTGLGAQGRIGLAQRLGDLLGWVSVTTVLAVPVLFGMSILASIEESPGCEVMLVNGQPLPPPPEVLSLAPSIPGVIMMVVLTVLVGVLRVWWLRSTSSHQDVLHIEPHTVQP</sequence>
<keyword evidence="1" id="KW-0472">Membrane</keyword>
<feature type="transmembrane region" description="Helical" evidence="1">
    <location>
        <begin position="205"/>
        <end position="225"/>
    </location>
</feature>
<name>A0ABX9QP72_9BACT</name>
<accession>A0ABX9QP72</accession>
<evidence type="ECO:0000256" key="1">
    <source>
        <dbReference type="SAM" id="Phobius"/>
    </source>
</evidence>
<evidence type="ECO:0000313" key="2">
    <source>
        <dbReference type="EMBL" id="RKI14225.1"/>
    </source>
</evidence>
<dbReference type="Proteomes" id="UP000278907">
    <property type="component" value="Unassembled WGS sequence"/>
</dbReference>
<evidence type="ECO:0000313" key="3">
    <source>
        <dbReference type="Proteomes" id="UP000278907"/>
    </source>
</evidence>
<comment type="caution">
    <text evidence="2">The sequence shown here is derived from an EMBL/GenBank/DDBJ whole genome shotgun (WGS) entry which is preliminary data.</text>
</comment>
<feature type="transmembrane region" description="Helical" evidence="1">
    <location>
        <begin position="15"/>
        <end position="34"/>
    </location>
</feature>
<feature type="transmembrane region" description="Helical" evidence="1">
    <location>
        <begin position="152"/>
        <end position="176"/>
    </location>
</feature>
<dbReference type="RefSeq" id="WP_120584815.1">
    <property type="nucleotide sequence ID" value="NZ_RAWI01000030.1"/>
</dbReference>
<dbReference type="EMBL" id="RAWI01000030">
    <property type="protein sequence ID" value="RKI14225.1"/>
    <property type="molecule type" value="Genomic_DNA"/>
</dbReference>
<feature type="transmembrane region" description="Helical" evidence="1">
    <location>
        <begin position="63"/>
        <end position="87"/>
    </location>
</feature>
<feature type="transmembrane region" description="Helical" evidence="1">
    <location>
        <begin position="107"/>
        <end position="127"/>
    </location>
</feature>